<evidence type="ECO:0000259" key="14">
    <source>
        <dbReference type="Pfam" id="PF00749"/>
    </source>
</evidence>
<gene>
    <name evidence="16" type="ORF">CSKR_100903</name>
</gene>
<dbReference type="GO" id="GO:0005739">
    <property type="term" value="C:mitochondrion"/>
    <property type="evidence" value="ECO:0007669"/>
    <property type="project" value="TreeGrafter"/>
</dbReference>
<dbReference type="InterPro" id="IPR014729">
    <property type="entry name" value="Rossmann-like_a/b/a_fold"/>
</dbReference>
<evidence type="ECO:0000256" key="11">
    <source>
        <dbReference type="ARBA" id="ARBA00047366"/>
    </source>
</evidence>
<dbReference type="GO" id="GO:0000049">
    <property type="term" value="F:tRNA binding"/>
    <property type="evidence" value="ECO:0007669"/>
    <property type="project" value="InterPro"/>
</dbReference>
<evidence type="ECO:0000256" key="10">
    <source>
        <dbReference type="ARBA" id="ARBA00044313"/>
    </source>
</evidence>
<dbReference type="GO" id="GO:0006424">
    <property type="term" value="P:glutamyl-tRNA aminoacylation"/>
    <property type="evidence" value="ECO:0007669"/>
    <property type="project" value="InterPro"/>
</dbReference>
<dbReference type="Pfam" id="PF00749">
    <property type="entry name" value="tRNA-synt_1c"/>
    <property type="match status" value="1"/>
</dbReference>
<dbReference type="InterPro" id="IPR020751">
    <property type="entry name" value="aa-tRNA-synth_I_codon-bd_sub2"/>
</dbReference>
<evidence type="ECO:0000256" key="8">
    <source>
        <dbReference type="ARBA" id="ARBA00044142"/>
    </source>
</evidence>
<name>A0A419Q4I4_CLOSI</name>
<dbReference type="STRING" id="79923.A0A419Q4I4"/>
<evidence type="ECO:0000256" key="13">
    <source>
        <dbReference type="ARBA" id="ARBA00047689"/>
    </source>
</evidence>
<dbReference type="InterPro" id="IPR008925">
    <property type="entry name" value="aa_tRNA-synth_I_cd-bd_sf"/>
</dbReference>
<reference evidence="16 17" key="1">
    <citation type="journal article" date="2018" name="Biotechnol. Adv.">
        <title>Improved genomic resources and new bioinformatic workflow for the carcinogenic parasite Clonorchis sinensis: Biotechnological implications.</title>
        <authorList>
            <person name="Wang D."/>
            <person name="Korhonen P.K."/>
            <person name="Gasser R.B."/>
            <person name="Young N.D."/>
        </authorList>
    </citation>
    <scope>NUCLEOTIDE SEQUENCE [LARGE SCALE GENOMIC DNA]</scope>
    <source>
        <strain evidence="16">Cs-k2</strain>
    </source>
</reference>
<dbReference type="AlphaFoldDB" id="A0A419Q4I4"/>
<dbReference type="Gene3D" id="3.40.50.620">
    <property type="entry name" value="HUPs"/>
    <property type="match status" value="1"/>
</dbReference>
<feature type="domain" description="Aminoacyl-tRNA synthetase class I anticodon-binding" evidence="15">
    <location>
        <begin position="356"/>
        <end position="513"/>
    </location>
</feature>
<dbReference type="SUPFAM" id="SSF48163">
    <property type="entry name" value="An anticodon-binding domain of class I aminoacyl-tRNA synthetases"/>
    <property type="match status" value="1"/>
</dbReference>
<dbReference type="Gene3D" id="1.10.10.350">
    <property type="match status" value="1"/>
</dbReference>
<evidence type="ECO:0000313" key="16">
    <source>
        <dbReference type="EMBL" id="KAG5447982.1"/>
    </source>
</evidence>
<accession>A0A419Q4I4</accession>
<evidence type="ECO:0000256" key="5">
    <source>
        <dbReference type="ARBA" id="ARBA00022917"/>
    </source>
</evidence>
<keyword evidence="6" id="KW-0030">Aminoacyl-tRNA synthetase</keyword>
<dbReference type="InParanoid" id="A0A419Q4I4"/>
<dbReference type="EMBL" id="NIRI02000042">
    <property type="protein sequence ID" value="KAG5447982.1"/>
    <property type="molecule type" value="Genomic_DNA"/>
</dbReference>
<dbReference type="InterPro" id="IPR004527">
    <property type="entry name" value="Glu-tRNA-ligase_bac/mito"/>
</dbReference>
<evidence type="ECO:0000256" key="12">
    <source>
        <dbReference type="ARBA" id="ARBA00047479"/>
    </source>
</evidence>
<comment type="catalytic activity">
    <reaction evidence="12">
        <text>tRNA(Glx) + L-glutamate + ATP = L-glutamyl-tRNA(Glx) + AMP + diphosphate</text>
        <dbReference type="Rhea" id="RHEA:18397"/>
        <dbReference type="Rhea" id="RHEA-COMP:9713"/>
        <dbReference type="Rhea" id="RHEA-COMP:9716"/>
        <dbReference type="ChEBI" id="CHEBI:29985"/>
        <dbReference type="ChEBI" id="CHEBI:30616"/>
        <dbReference type="ChEBI" id="CHEBI:33019"/>
        <dbReference type="ChEBI" id="CHEBI:78442"/>
        <dbReference type="ChEBI" id="CHEBI:78520"/>
        <dbReference type="ChEBI" id="CHEBI:456215"/>
        <dbReference type="EC" id="6.1.1.24"/>
    </reaction>
    <physiologicalReaction direction="left-to-right" evidence="12">
        <dbReference type="Rhea" id="RHEA:18398"/>
    </physiologicalReaction>
</comment>
<dbReference type="Pfam" id="PF19269">
    <property type="entry name" value="Anticodon_2"/>
    <property type="match status" value="1"/>
</dbReference>
<keyword evidence="3" id="KW-0547">Nucleotide-binding</keyword>
<evidence type="ECO:0000313" key="17">
    <source>
        <dbReference type="Proteomes" id="UP000286415"/>
    </source>
</evidence>
<dbReference type="EC" id="6.1.1.24" evidence="7"/>
<dbReference type="InterPro" id="IPR000924">
    <property type="entry name" value="Glu/Gln-tRNA-synth"/>
</dbReference>
<comment type="caution">
    <text evidence="16">The sequence shown here is derived from an EMBL/GenBank/DDBJ whole genome shotgun (WGS) entry which is preliminary data.</text>
</comment>
<keyword evidence="5" id="KW-0648">Protein biosynthesis</keyword>
<dbReference type="InterPro" id="IPR049940">
    <property type="entry name" value="GluQ/Sye"/>
</dbReference>
<evidence type="ECO:0000259" key="15">
    <source>
        <dbReference type="Pfam" id="PF19269"/>
    </source>
</evidence>
<dbReference type="PANTHER" id="PTHR43311:SF2">
    <property type="entry name" value="GLUTAMATE--TRNA LIGASE, MITOCHONDRIAL-RELATED"/>
    <property type="match status" value="1"/>
</dbReference>
<dbReference type="NCBIfam" id="TIGR00464">
    <property type="entry name" value="gltX_bact"/>
    <property type="match status" value="1"/>
</dbReference>
<dbReference type="FunCoup" id="A0A419Q4I4">
    <property type="interactions" value="488"/>
</dbReference>
<dbReference type="GO" id="GO:0004818">
    <property type="term" value="F:glutamate-tRNA ligase activity"/>
    <property type="evidence" value="ECO:0007669"/>
    <property type="project" value="UniProtKB-EC"/>
</dbReference>
<keyword evidence="17" id="KW-1185">Reference proteome</keyword>
<evidence type="ECO:0000256" key="2">
    <source>
        <dbReference type="ARBA" id="ARBA00022598"/>
    </source>
</evidence>
<feature type="domain" description="Glutamyl/glutaminyl-tRNA synthetase class Ib catalytic" evidence="14">
    <location>
        <begin position="1"/>
        <end position="279"/>
    </location>
</feature>
<dbReference type="InterPro" id="IPR020058">
    <property type="entry name" value="Glu/Gln-tRNA-synth_Ib_cat-dom"/>
</dbReference>
<evidence type="ECO:0000256" key="9">
    <source>
        <dbReference type="ARBA" id="ARBA00044251"/>
    </source>
</evidence>
<dbReference type="PANTHER" id="PTHR43311">
    <property type="entry name" value="GLUTAMATE--TRNA LIGASE"/>
    <property type="match status" value="1"/>
</dbReference>
<dbReference type="PRINTS" id="PR00987">
    <property type="entry name" value="TRNASYNTHGLU"/>
</dbReference>
<organism evidence="16 17">
    <name type="scientific">Clonorchis sinensis</name>
    <name type="common">Chinese liver fluke</name>
    <dbReference type="NCBI Taxonomy" id="79923"/>
    <lineage>
        <taxon>Eukaryota</taxon>
        <taxon>Metazoa</taxon>
        <taxon>Spiralia</taxon>
        <taxon>Lophotrochozoa</taxon>
        <taxon>Platyhelminthes</taxon>
        <taxon>Trematoda</taxon>
        <taxon>Digenea</taxon>
        <taxon>Opisthorchiida</taxon>
        <taxon>Opisthorchiata</taxon>
        <taxon>Opisthorchiidae</taxon>
        <taxon>Clonorchis</taxon>
    </lineage>
</organism>
<evidence type="ECO:0000256" key="7">
    <source>
        <dbReference type="ARBA" id="ARBA00044054"/>
    </source>
</evidence>
<protein>
    <recommendedName>
        <fullName evidence="8">Nondiscriminating glutamyl-tRNA synthetase EARS2, mitochondrial</fullName>
        <ecNumber evidence="7">6.1.1.24</ecNumber>
    </recommendedName>
    <alternativeName>
        <fullName evidence="10">Glutamate--tRNA(Gln) ligase EARS2, mitochondrial</fullName>
    </alternativeName>
    <alternativeName>
        <fullName evidence="9">Mitochondrial glutamyl-tRNA synthetase</fullName>
    </alternativeName>
</protein>
<comment type="catalytic activity">
    <reaction evidence="13">
        <text>tRNA(Gln) + L-glutamate + ATP = L-glutamyl-tRNA(Gln) + AMP + diphosphate</text>
        <dbReference type="Rhea" id="RHEA:64612"/>
        <dbReference type="Rhea" id="RHEA-COMP:9662"/>
        <dbReference type="Rhea" id="RHEA-COMP:9684"/>
        <dbReference type="ChEBI" id="CHEBI:29985"/>
        <dbReference type="ChEBI" id="CHEBI:30616"/>
        <dbReference type="ChEBI" id="CHEBI:33019"/>
        <dbReference type="ChEBI" id="CHEBI:78442"/>
        <dbReference type="ChEBI" id="CHEBI:78520"/>
        <dbReference type="ChEBI" id="CHEBI:456215"/>
    </reaction>
    <physiologicalReaction direction="left-to-right" evidence="13">
        <dbReference type="Rhea" id="RHEA:64613"/>
    </physiologicalReaction>
</comment>
<reference evidence="16 17" key="2">
    <citation type="journal article" date="2021" name="Genomics">
        <title>High-quality reference genome for Clonorchis sinensis.</title>
        <authorList>
            <person name="Young N.D."/>
            <person name="Stroehlein A.J."/>
            <person name="Kinkar L."/>
            <person name="Wang T."/>
            <person name="Sohn W.M."/>
            <person name="Chang B.C.H."/>
            <person name="Kaur P."/>
            <person name="Weisz D."/>
            <person name="Dudchenko O."/>
            <person name="Aiden E.L."/>
            <person name="Korhonen P.K."/>
            <person name="Gasser R.B."/>
        </authorList>
    </citation>
    <scope>NUCLEOTIDE SEQUENCE [LARGE SCALE GENOMIC DNA]</scope>
    <source>
        <strain evidence="16">Cs-k2</strain>
    </source>
</reference>
<keyword evidence="2" id="KW-0436">Ligase</keyword>
<dbReference type="SUPFAM" id="SSF52374">
    <property type="entry name" value="Nucleotidylyl transferase"/>
    <property type="match status" value="1"/>
</dbReference>
<comment type="similarity">
    <text evidence="1">Belongs to the class-I aminoacyl-tRNA synthetase family. Glutamate--tRNA ligase type 1 subfamily.</text>
</comment>
<evidence type="ECO:0000256" key="4">
    <source>
        <dbReference type="ARBA" id="ARBA00022840"/>
    </source>
</evidence>
<dbReference type="GO" id="GO:0005524">
    <property type="term" value="F:ATP binding"/>
    <property type="evidence" value="ECO:0007669"/>
    <property type="project" value="UniProtKB-KW"/>
</dbReference>
<dbReference type="Proteomes" id="UP000286415">
    <property type="component" value="Unassembled WGS sequence"/>
</dbReference>
<dbReference type="InterPro" id="IPR045462">
    <property type="entry name" value="aa-tRNA-synth_I_cd-bd"/>
</dbReference>
<comment type="catalytic activity">
    <reaction evidence="11">
        <text>tRNA(Glu) + L-glutamate + ATP = L-glutamyl-tRNA(Glu) + AMP + diphosphate</text>
        <dbReference type="Rhea" id="RHEA:23540"/>
        <dbReference type="Rhea" id="RHEA-COMP:9663"/>
        <dbReference type="Rhea" id="RHEA-COMP:9680"/>
        <dbReference type="ChEBI" id="CHEBI:29985"/>
        <dbReference type="ChEBI" id="CHEBI:30616"/>
        <dbReference type="ChEBI" id="CHEBI:33019"/>
        <dbReference type="ChEBI" id="CHEBI:78442"/>
        <dbReference type="ChEBI" id="CHEBI:78520"/>
        <dbReference type="ChEBI" id="CHEBI:456215"/>
        <dbReference type="EC" id="6.1.1.17"/>
    </reaction>
    <physiologicalReaction direction="left-to-right" evidence="11">
        <dbReference type="Rhea" id="RHEA:23541"/>
    </physiologicalReaction>
</comment>
<evidence type="ECO:0000256" key="1">
    <source>
        <dbReference type="ARBA" id="ARBA00007894"/>
    </source>
</evidence>
<proteinExistence type="inferred from homology"/>
<dbReference type="OrthoDB" id="428822at2759"/>
<evidence type="ECO:0000256" key="6">
    <source>
        <dbReference type="ARBA" id="ARBA00023146"/>
    </source>
</evidence>
<keyword evidence="4" id="KW-0067">ATP-binding</keyword>
<dbReference type="GO" id="GO:0050561">
    <property type="term" value="F:glutamate-tRNA(Gln) ligase activity"/>
    <property type="evidence" value="ECO:0007669"/>
    <property type="project" value="UniProtKB-EC"/>
</dbReference>
<evidence type="ECO:0000256" key="3">
    <source>
        <dbReference type="ARBA" id="ARBA00022741"/>
    </source>
</evidence>
<sequence length="530" mass="59103">MHIGGLRTALMNKLFAVQNSGVFVLRIEDTDQNRCVKEAFDDILNSLKWAGISADEGPLSTGKHGPYIQSERKAVYVAVAKSLVGSGLAYPCFCSHDRLELLRNEQRRRGETPRYDNRCRNVPHVTALSRMNSGEPHTIRFKVPNQRTTVSDVVFGEVTFETQDTEGDFIILKSDGMPVYHLANVVDDHFMEITHVIRGVEWLSSTPKHLLLYQALHWPIPQFAHLPLLLSSSGGKLSKRDPEFAQVGQVRNLIATGFLPSAVLTWLSSVGFGANSASQGTDASSVKQAGHHWSPTLQFSDLVSQFSLTRIRRQNVTISPDLLRICNRVHFNLMAEQAMTELSNPKNSEDYKTPELVSRVRDYLESNLPGSHFNSSHDLDADRTLAEKLLLLKGRITCFSDLISAESGLRFLWLKPEPGACASKILSLIESSSIGLDDVVLLLNECIGVLSLPPSDDLTKHVKSVCHRLRIGQHIAMRILRLGLTEHEVGPPVVEIFRLLSPYEAISRLRATIDEIDRITKTPLCNEFDS</sequence>